<sequence length="134" mass="14898">MNDPRANERQRKRARRRIKAQERNPGFRAGKSWRKGAAKPVMSRFCAEGLRLSYGESMAENRLCFSLEARSVVVLSMPLSNQTKAFPPVIQERPTSGVDLAGKSRRESAVLVNVEAASLPRERDGSEGAARQSL</sequence>
<dbReference type="EMBL" id="AP028909">
    <property type="protein sequence ID" value="BES88489.1"/>
    <property type="molecule type" value="Genomic_DNA"/>
</dbReference>
<organism evidence="2 3">
    <name type="scientific">Nesidiocoris tenuis</name>
    <dbReference type="NCBI Taxonomy" id="355587"/>
    <lineage>
        <taxon>Eukaryota</taxon>
        <taxon>Metazoa</taxon>
        <taxon>Ecdysozoa</taxon>
        <taxon>Arthropoda</taxon>
        <taxon>Hexapoda</taxon>
        <taxon>Insecta</taxon>
        <taxon>Pterygota</taxon>
        <taxon>Neoptera</taxon>
        <taxon>Paraneoptera</taxon>
        <taxon>Hemiptera</taxon>
        <taxon>Heteroptera</taxon>
        <taxon>Panheteroptera</taxon>
        <taxon>Cimicomorpha</taxon>
        <taxon>Miridae</taxon>
        <taxon>Dicyphina</taxon>
        <taxon>Nesidiocoris</taxon>
    </lineage>
</organism>
<evidence type="ECO:0008006" key="4">
    <source>
        <dbReference type="Google" id="ProtNLM"/>
    </source>
</evidence>
<reference evidence="2 3" key="1">
    <citation type="submission" date="2023-09" db="EMBL/GenBank/DDBJ databases">
        <title>Nesidiocoris tenuis whole genome shotgun sequence.</title>
        <authorList>
            <person name="Shibata T."/>
            <person name="Shimoda M."/>
            <person name="Kobayashi T."/>
            <person name="Uehara T."/>
        </authorList>
    </citation>
    <scope>NUCLEOTIDE SEQUENCE [LARGE SCALE GENOMIC DNA]</scope>
    <source>
        <strain evidence="2 3">Japan</strain>
    </source>
</reference>
<dbReference type="Proteomes" id="UP001307889">
    <property type="component" value="Chromosome 1"/>
</dbReference>
<gene>
    <name evidence="2" type="ORF">NTJ_01295</name>
</gene>
<proteinExistence type="predicted"/>
<name>A0ABN7AB32_9HEMI</name>
<protein>
    <recommendedName>
        <fullName evidence="4">BZIP domain-containing protein</fullName>
    </recommendedName>
</protein>
<feature type="region of interest" description="Disordered" evidence="1">
    <location>
        <begin position="1"/>
        <end position="35"/>
    </location>
</feature>
<evidence type="ECO:0000256" key="1">
    <source>
        <dbReference type="SAM" id="MobiDB-lite"/>
    </source>
</evidence>
<accession>A0ABN7AB32</accession>
<evidence type="ECO:0000313" key="3">
    <source>
        <dbReference type="Proteomes" id="UP001307889"/>
    </source>
</evidence>
<keyword evidence="3" id="KW-1185">Reference proteome</keyword>
<evidence type="ECO:0000313" key="2">
    <source>
        <dbReference type="EMBL" id="BES88489.1"/>
    </source>
</evidence>